<reference evidence="1" key="1">
    <citation type="submission" date="2022-12" db="EMBL/GenBank/DDBJ databases">
        <title>Draft genome assemblies for two species of Escallonia (Escalloniales).</title>
        <authorList>
            <person name="Chanderbali A."/>
            <person name="Dervinis C."/>
            <person name="Anghel I."/>
            <person name="Soltis D."/>
            <person name="Soltis P."/>
            <person name="Zapata F."/>
        </authorList>
    </citation>
    <scope>NUCLEOTIDE SEQUENCE</scope>
    <source>
        <strain evidence="1">UCBG64.0493</strain>
        <tissue evidence="1">Leaf</tissue>
    </source>
</reference>
<accession>A0AA88VUN2</accession>
<sequence length="244" mass="27434">MDDLLQFMNGAENDPLFMTVEVLSGHYVGEEDNDDTCLSEETTVGEQNYDIGEEDNVDIGLQEVNIGESGVGDIGGDVSEENESMSDLTMKIKRLGPEHTCGKTDKNYFTNSALLAKRYVNDFRSNPKWPLYSIRETIKRDFGVKLGKAKCYRSRAKAKKMIMGSSAEQYAKLEDLFHPGLVEEDIYYFELMEYGIDASCQHDASMVDLHGRTGKLQEAVSIFKDMPIQPMECMGSFINRVPDS</sequence>
<gene>
    <name evidence="1" type="ORF">RJ639_009690</name>
</gene>
<proteinExistence type="predicted"/>
<comment type="caution">
    <text evidence="1">The sequence shown here is derived from an EMBL/GenBank/DDBJ whole genome shotgun (WGS) entry which is preliminary data.</text>
</comment>
<dbReference type="AlphaFoldDB" id="A0AA88VUN2"/>
<evidence type="ECO:0000313" key="1">
    <source>
        <dbReference type="EMBL" id="KAK3014283.1"/>
    </source>
</evidence>
<dbReference type="PANTHER" id="PTHR31973">
    <property type="entry name" value="POLYPROTEIN, PUTATIVE-RELATED"/>
    <property type="match status" value="1"/>
</dbReference>
<protein>
    <submittedName>
        <fullName evidence="1">Uncharacterized protein</fullName>
    </submittedName>
</protein>
<evidence type="ECO:0000313" key="2">
    <source>
        <dbReference type="Proteomes" id="UP001188597"/>
    </source>
</evidence>
<dbReference type="Proteomes" id="UP001188597">
    <property type="component" value="Unassembled WGS sequence"/>
</dbReference>
<keyword evidence="2" id="KW-1185">Reference proteome</keyword>
<organism evidence="1 2">
    <name type="scientific">Escallonia herrerae</name>
    <dbReference type="NCBI Taxonomy" id="1293975"/>
    <lineage>
        <taxon>Eukaryota</taxon>
        <taxon>Viridiplantae</taxon>
        <taxon>Streptophyta</taxon>
        <taxon>Embryophyta</taxon>
        <taxon>Tracheophyta</taxon>
        <taxon>Spermatophyta</taxon>
        <taxon>Magnoliopsida</taxon>
        <taxon>eudicotyledons</taxon>
        <taxon>Gunneridae</taxon>
        <taxon>Pentapetalae</taxon>
        <taxon>asterids</taxon>
        <taxon>campanulids</taxon>
        <taxon>Escalloniales</taxon>
        <taxon>Escalloniaceae</taxon>
        <taxon>Escallonia</taxon>
    </lineage>
</organism>
<dbReference type="PANTHER" id="PTHR31973:SF199">
    <property type="entry name" value="SWIM-TYPE DOMAIN-CONTAINING PROTEIN"/>
    <property type="match status" value="1"/>
</dbReference>
<dbReference type="EMBL" id="JAVXUP010001233">
    <property type="protein sequence ID" value="KAK3014283.1"/>
    <property type="molecule type" value="Genomic_DNA"/>
</dbReference>
<name>A0AA88VUN2_9ASTE</name>